<name>A0A5J4V3H4_9EUKA</name>
<proteinExistence type="predicted"/>
<dbReference type="Proteomes" id="UP000324800">
    <property type="component" value="Unassembled WGS sequence"/>
</dbReference>
<comment type="caution">
    <text evidence="2">The sequence shown here is derived from an EMBL/GenBank/DDBJ whole genome shotgun (WGS) entry which is preliminary data.</text>
</comment>
<accession>A0A5J4V3H4</accession>
<evidence type="ECO:0000313" key="3">
    <source>
        <dbReference type="Proteomes" id="UP000324800"/>
    </source>
</evidence>
<evidence type="ECO:0000313" key="2">
    <source>
        <dbReference type="EMBL" id="KAA6376900.1"/>
    </source>
</evidence>
<evidence type="ECO:0000256" key="1">
    <source>
        <dbReference type="SAM" id="MobiDB-lite"/>
    </source>
</evidence>
<feature type="region of interest" description="Disordered" evidence="1">
    <location>
        <begin position="79"/>
        <end position="107"/>
    </location>
</feature>
<sequence length="107" mass="12089">MIKKPNGKQRKILNTNALNEQNVGFHFKMRDLNEIKQNNQTWGLGHFTRPLLCISPPNSPNKIIAISTIRVPEQQLHIQSNGTQNQTLTNIPCNCNRSNNATNKNGD</sequence>
<reference evidence="2 3" key="1">
    <citation type="submission" date="2019-03" db="EMBL/GenBank/DDBJ databases">
        <title>Single cell metagenomics reveals metabolic interactions within the superorganism composed of flagellate Streblomastix strix and complex community of Bacteroidetes bacteria on its surface.</title>
        <authorList>
            <person name="Treitli S.C."/>
            <person name="Kolisko M."/>
            <person name="Husnik F."/>
            <person name="Keeling P."/>
            <person name="Hampl V."/>
        </authorList>
    </citation>
    <scope>NUCLEOTIDE SEQUENCE [LARGE SCALE GENOMIC DNA]</scope>
    <source>
        <strain evidence="2">ST1C</strain>
    </source>
</reference>
<dbReference type="EMBL" id="SNRW01010203">
    <property type="protein sequence ID" value="KAA6376900.1"/>
    <property type="molecule type" value="Genomic_DNA"/>
</dbReference>
<gene>
    <name evidence="2" type="ORF">EZS28_027575</name>
</gene>
<organism evidence="2 3">
    <name type="scientific">Streblomastix strix</name>
    <dbReference type="NCBI Taxonomy" id="222440"/>
    <lineage>
        <taxon>Eukaryota</taxon>
        <taxon>Metamonada</taxon>
        <taxon>Preaxostyla</taxon>
        <taxon>Oxymonadida</taxon>
        <taxon>Streblomastigidae</taxon>
        <taxon>Streblomastix</taxon>
    </lineage>
</organism>
<protein>
    <submittedName>
        <fullName evidence="2">Uncharacterized protein</fullName>
    </submittedName>
</protein>
<dbReference type="AlphaFoldDB" id="A0A5J4V3H4"/>